<dbReference type="Proteomes" id="UP000237662">
    <property type="component" value="Unassembled WGS sequence"/>
</dbReference>
<organism evidence="2 3">
    <name type="scientific">Neolewinella xylanilytica</name>
    <dbReference type="NCBI Taxonomy" id="1514080"/>
    <lineage>
        <taxon>Bacteria</taxon>
        <taxon>Pseudomonadati</taxon>
        <taxon>Bacteroidota</taxon>
        <taxon>Saprospiria</taxon>
        <taxon>Saprospirales</taxon>
        <taxon>Lewinellaceae</taxon>
        <taxon>Neolewinella</taxon>
    </lineage>
</organism>
<keyword evidence="3" id="KW-1185">Reference proteome</keyword>
<proteinExistence type="predicted"/>
<evidence type="ECO:0000256" key="1">
    <source>
        <dbReference type="SAM" id="MobiDB-lite"/>
    </source>
</evidence>
<evidence type="ECO:0000313" key="3">
    <source>
        <dbReference type="Proteomes" id="UP000237662"/>
    </source>
</evidence>
<dbReference type="InterPro" id="IPR008969">
    <property type="entry name" value="CarboxyPept-like_regulatory"/>
</dbReference>
<feature type="region of interest" description="Disordered" evidence="1">
    <location>
        <begin position="19"/>
        <end position="42"/>
    </location>
</feature>
<gene>
    <name evidence="2" type="ORF">CLV84_3864</name>
</gene>
<evidence type="ECO:0008006" key="4">
    <source>
        <dbReference type="Google" id="ProtNLM"/>
    </source>
</evidence>
<comment type="caution">
    <text evidence="2">The sequence shown here is derived from an EMBL/GenBank/DDBJ whole genome shotgun (WGS) entry which is preliminary data.</text>
</comment>
<dbReference type="SUPFAM" id="SSF49464">
    <property type="entry name" value="Carboxypeptidase regulatory domain-like"/>
    <property type="match status" value="1"/>
</dbReference>
<protein>
    <recommendedName>
        <fullName evidence="4">Carboxypeptidase-like regulatory domain-containing protein</fullName>
    </recommendedName>
</protein>
<evidence type="ECO:0000313" key="2">
    <source>
        <dbReference type="EMBL" id="PPK84702.1"/>
    </source>
</evidence>
<dbReference type="AlphaFoldDB" id="A0A2S6I165"/>
<sequence>MVFTTQPSTDGHRFQLRVSPSRHLPGNSPKWHQAHPGSPGRAADQYQHALIRKCITGIISLLVAGNGALFARTTRGGQVLDCDSRRQVPYANVYTSLSGAGVTADSLGRFIWPDEGAGDSLCVSSVGYRTMTVPPPEPAQNQEWTICLQPLANTLPTATASAKRFRRESLYGNRSTSATIVSGWSVAPRSGAARGSSPGLIDAVNQKYRPRRPRDQFGQRIVDGTNCLAEAGIGVQAGGVGTKHCLAEERGQAGEAEDRQTH</sequence>
<dbReference type="EMBL" id="PTJC01000007">
    <property type="protein sequence ID" value="PPK84702.1"/>
    <property type="molecule type" value="Genomic_DNA"/>
</dbReference>
<name>A0A2S6I165_9BACT</name>
<reference evidence="2 3" key="1">
    <citation type="submission" date="2018-02" db="EMBL/GenBank/DDBJ databases">
        <title>Genomic Encyclopedia of Archaeal and Bacterial Type Strains, Phase II (KMG-II): from individual species to whole genera.</title>
        <authorList>
            <person name="Goeker M."/>
        </authorList>
    </citation>
    <scope>NUCLEOTIDE SEQUENCE [LARGE SCALE GENOMIC DNA]</scope>
    <source>
        <strain evidence="2 3">DSM 29526</strain>
    </source>
</reference>
<accession>A0A2S6I165</accession>